<keyword evidence="3" id="KW-0554">One-carbon metabolism</keyword>
<comment type="pathway">
    <text evidence="1">Cofactor biosynthesis; tetrahydrofolate biosynthesis; 5,6,7,8-tetrahydrofolate from 7,8-dihydrofolate: step 1/1.</text>
</comment>
<evidence type="ECO:0000256" key="3">
    <source>
        <dbReference type="ARBA" id="ARBA00022563"/>
    </source>
</evidence>
<accession>A0A1C3S7R0</accession>
<dbReference type="GO" id="GO:0046452">
    <property type="term" value="P:dihydrofolate metabolic process"/>
    <property type="evidence" value="ECO:0007669"/>
    <property type="project" value="TreeGrafter"/>
</dbReference>
<evidence type="ECO:0000256" key="6">
    <source>
        <dbReference type="RuleBase" id="RU004474"/>
    </source>
</evidence>
<dbReference type="CDD" id="cd00209">
    <property type="entry name" value="DHFR"/>
    <property type="match status" value="1"/>
</dbReference>
<dbReference type="Proteomes" id="UP000279386">
    <property type="component" value="Segment"/>
</dbReference>
<comment type="similarity">
    <text evidence="6">Belongs to the dihydrofolate reductase family.</text>
</comment>
<dbReference type="InterPro" id="IPR017925">
    <property type="entry name" value="DHFR_CS"/>
</dbReference>
<dbReference type="Gene3D" id="3.40.430.10">
    <property type="entry name" value="Dihydrofolate Reductase, subunit A"/>
    <property type="match status" value="1"/>
</dbReference>
<keyword evidence="5 8" id="KW-0560">Oxidoreductase</keyword>
<evidence type="ECO:0000256" key="4">
    <source>
        <dbReference type="ARBA" id="ARBA00022857"/>
    </source>
</evidence>
<evidence type="ECO:0000256" key="1">
    <source>
        <dbReference type="ARBA" id="ARBA00004903"/>
    </source>
</evidence>
<dbReference type="PROSITE" id="PS51330">
    <property type="entry name" value="DHFR_2"/>
    <property type="match status" value="1"/>
</dbReference>
<evidence type="ECO:0000313" key="8">
    <source>
        <dbReference type="EMBL" id="SCA80533.1"/>
    </source>
</evidence>
<proteinExistence type="inferred from homology"/>
<dbReference type="GO" id="GO:0046655">
    <property type="term" value="P:folic acid metabolic process"/>
    <property type="evidence" value="ECO:0007669"/>
    <property type="project" value="TreeGrafter"/>
</dbReference>
<dbReference type="GO" id="GO:0006730">
    <property type="term" value="P:one-carbon metabolic process"/>
    <property type="evidence" value="ECO:0007669"/>
    <property type="project" value="UniProtKB-KW"/>
</dbReference>
<dbReference type="InterPro" id="IPR024072">
    <property type="entry name" value="DHFR-like_dom_sf"/>
</dbReference>
<dbReference type="PANTHER" id="PTHR48069:SF3">
    <property type="entry name" value="DIHYDROFOLATE REDUCTASE"/>
    <property type="match status" value="1"/>
</dbReference>
<dbReference type="Pfam" id="PF00186">
    <property type="entry name" value="DHFR_1"/>
    <property type="match status" value="1"/>
</dbReference>
<dbReference type="InterPro" id="IPR001796">
    <property type="entry name" value="DHFR_dom"/>
</dbReference>
<name>A0A1C3S7R0_9CAUD</name>
<evidence type="ECO:0000256" key="5">
    <source>
        <dbReference type="ARBA" id="ARBA00023002"/>
    </source>
</evidence>
<dbReference type="PROSITE" id="PS00075">
    <property type="entry name" value="DHFR_1"/>
    <property type="match status" value="1"/>
</dbReference>
<organism evidence="8 9">
    <name type="scientific">Escherichia phage vB_Eco_slurp01</name>
    <dbReference type="NCBI Taxonomy" id="1874688"/>
    <lineage>
        <taxon>Viruses</taxon>
        <taxon>Duplodnaviria</taxon>
        <taxon>Heunggongvirae</taxon>
        <taxon>Uroviricota</taxon>
        <taxon>Caudoviricetes</taxon>
        <taxon>Asteriusvirus</taxon>
        <taxon>Asteriusvirus PBECO4</taxon>
    </lineage>
</organism>
<dbReference type="GO" id="GO:0046654">
    <property type="term" value="P:tetrahydrofolate biosynthetic process"/>
    <property type="evidence" value="ECO:0007669"/>
    <property type="project" value="InterPro"/>
</dbReference>
<sequence>MSKMILCTDENYGIGCNNSIPWYSKADFEHFKNETSGRMIIMGYNTWKSLPKKPLQKRLNVVLISRECDDIEKYADDSNVIFLPERSLPELIQLNPECVVIGGAKIYKAALPYVNEIIHSTVKGTYTCDTFVRFKDDKRVKLSRFESKTLSDGTIVDYYEIVHVYDDWVDAYQ</sequence>
<dbReference type="GO" id="GO:0004146">
    <property type="term" value="F:dihydrofolate reductase activity"/>
    <property type="evidence" value="ECO:0007669"/>
    <property type="project" value="UniProtKB-EC"/>
</dbReference>
<dbReference type="PRINTS" id="PR00070">
    <property type="entry name" value="DHFR"/>
</dbReference>
<dbReference type="SUPFAM" id="SSF53597">
    <property type="entry name" value="Dihydrofolate reductase-like"/>
    <property type="match status" value="1"/>
</dbReference>
<dbReference type="PANTHER" id="PTHR48069">
    <property type="entry name" value="DIHYDROFOLATE REDUCTASE"/>
    <property type="match status" value="1"/>
</dbReference>
<evidence type="ECO:0000256" key="2">
    <source>
        <dbReference type="ARBA" id="ARBA00012856"/>
    </source>
</evidence>
<feature type="domain" description="DHFR" evidence="7">
    <location>
        <begin position="1"/>
        <end position="173"/>
    </location>
</feature>
<dbReference type="EMBL" id="LT603033">
    <property type="protein sequence ID" value="SCA80533.1"/>
    <property type="molecule type" value="Genomic_DNA"/>
</dbReference>
<dbReference type="EC" id="1.5.1.3" evidence="2"/>
<protein>
    <recommendedName>
        <fullName evidence="2">dihydrofolate reductase</fullName>
        <ecNumber evidence="2">1.5.1.3</ecNumber>
    </recommendedName>
</protein>
<gene>
    <name evidence="8" type="primary">folA</name>
    <name evidence="8" type="ORF">PSLUR01_00556</name>
</gene>
<evidence type="ECO:0000259" key="7">
    <source>
        <dbReference type="PROSITE" id="PS51330"/>
    </source>
</evidence>
<reference evidence="8 9" key="1">
    <citation type="submission" date="2016-07" db="EMBL/GenBank/DDBJ databases">
        <authorList>
            <person name="Millard A."/>
        </authorList>
    </citation>
    <scope>NUCLEOTIDE SEQUENCE [LARGE SCALE GENOMIC DNA]</scope>
</reference>
<dbReference type="GO" id="GO:0050661">
    <property type="term" value="F:NADP binding"/>
    <property type="evidence" value="ECO:0007669"/>
    <property type="project" value="InterPro"/>
</dbReference>
<dbReference type="InterPro" id="IPR012259">
    <property type="entry name" value="DHFR"/>
</dbReference>
<keyword evidence="4" id="KW-0521">NADP</keyword>
<evidence type="ECO:0000313" key="9">
    <source>
        <dbReference type="Proteomes" id="UP000279386"/>
    </source>
</evidence>